<reference evidence="1 2" key="1">
    <citation type="submission" date="2020-08" db="EMBL/GenBank/DDBJ databases">
        <title>Genomic Encyclopedia of Type Strains, Phase IV (KMG-V): Genome sequencing to study the core and pangenomes of soil and plant-associated prokaryotes.</title>
        <authorList>
            <person name="Whitman W."/>
        </authorList>
    </citation>
    <scope>NUCLEOTIDE SEQUENCE [LARGE SCALE GENOMIC DNA]</scope>
    <source>
        <strain evidence="1 2">SEMIA 4084</strain>
    </source>
</reference>
<protein>
    <submittedName>
        <fullName evidence="1">Uncharacterized protein</fullName>
    </submittedName>
</protein>
<proteinExistence type="predicted"/>
<dbReference type="EMBL" id="JACHBK010000012">
    <property type="protein sequence ID" value="MBB5538247.1"/>
    <property type="molecule type" value="Genomic_DNA"/>
</dbReference>
<comment type="caution">
    <text evidence="1">The sequence shown here is derived from an EMBL/GenBank/DDBJ whole genome shotgun (WGS) entry which is preliminary data.</text>
</comment>
<evidence type="ECO:0000313" key="2">
    <source>
        <dbReference type="Proteomes" id="UP000585507"/>
    </source>
</evidence>
<evidence type="ECO:0000313" key="1">
    <source>
        <dbReference type="EMBL" id="MBB5538247.1"/>
    </source>
</evidence>
<name>A0A7W8XB08_9HYPH</name>
<dbReference type="AlphaFoldDB" id="A0A7W8XB08"/>
<gene>
    <name evidence="1" type="ORF">GGD55_004968</name>
</gene>
<keyword evidence="2" id="KW-1185">Reference proteome</keyword>
<dbReference type="Proteomes" id="UP000585507">
    <property type="component" value="Unassembled WGS sequence"/>
</dbReference>
<organism evidence="1 2">
    <name type="scientific">Rhizobium giardinii</name>
    <dbReference type="NCBI Taxonomy" id="56731"/>
    <lineage>
        <taxon>Bacteria</taxon>
        <taxon>Pseudomonadati</taxon>
        <taxon>Pseudomonadota</taxon>
        <taxon>Alphaproteobacteria</taxon>
        <taxon>Hyphomicrobiales</taxon>
        <taxon>Rhizobiaceae</taxon>
        <taxon>Rhizobium/Agrobacterium group</taxon>
        <taxon>Rhizobium</taxon>
    </lineage>
</organism>
<sequence length="69" mass="7722">MSPDGFGRCLERLCIIWRRVPEHGVDGFGGVCHRLHAVLSLDNVARRGGLGGCYGDYRGENGYWKHKYG</sequence>
<accession>A0A7W8XB08</accession>